<dbReference type="AlphaFoldDB" id="A0A7J6TE70"/>
<evidence type="ECO:0000256" key="1">
    <source>
        <dbReference type="ARBA" id="ARBA00022670"/>
    </source>
</evidence>
<dbReference type="Proteomes" id="UP000553632">
    <property type="component" value="Unassembled WGS sequence"/>
</dbReference>
<feature type="compositionally biased region" description="Low complexity" evidence="4">
    <location>
        <begin position="82"/>
        <end position="96"/>
    </location>
</feature>
<proteinExistence type="predicted"/>
<dbReference type="EMBL" id="JABANO010011925">
    <property type="protein sequence ID" value="KAF4742680.1"/>
    <property type="molecule type" value="Genomic_DNA"/>
</dbReference>
<evidence type="ECO:0000256" key="3">
    <source>
        <dbReference type="ARBA" id="ARBA00022801"/>
    </source>
</evidence>
<feature type="non-terminal residue" evidence="5">
    <location>
        <position position="1"/>
    </location>
</feature>
<keyword evidence="1" id="KW-0645">Protease</keyword>
<reference evidence="5 6" key="1">
    <citation type="submission" date="2020-04" db="EMBL/GenBank/DDBJ databases">
        <title>Perkinsus olseni comparative genomics.</title>
        <authorList>
            <person name="Bogema D.R."/>
        </authorList>
    </citation>
    <scope>NUCLEOTIDE SEQUENCE [LARGE SCALE GENOMIC DNA]</scope>
    <source>
        <strain evidence="5 6">ATCC PRA-207</strain>
    </source>
</reference>
<sequence length="117" mass="12490">VMISEGMEERGSTGFKDAIKWAIHNNWIGQHEASAVISTNSQWILENRPCVCYAMRGVIDVSIQVTASGSTTLDYPAHRVAGSSSSSIMSRGLPSGNYPASTDDGMAITNPSLLELS</sequence>
<dbReference type="PANTHER" id="PTHR43270:SF8">
    <property type="entry name" value="DI- AND TRIPEPTIDASE DUG2-RELATED"/>
    <property type="match status" value="1"/>
</dbReference>
<dbReference type="GO" id="GO:0006751">
    <property type="term" value="P:glutathione catabolic process"/>
    <property type="evidence" value="ECO:0007669"/>
    <property type="project" value="TreeGrafter"/>
</dbReference>
<keyword evidence="6" id="KW-1185">Reference proteome</keyword>
<accession>A0A7J6TE70</accession>
<dbReference type="Gene3D" id="3.40.630.10">
    <property type="entry name" value="Zn peptidases"/>
    <property type="match status" value="1"/>
</dbReference>
<dbReference type="PANTHER" id="PTHR43270">
    <property type="entry name" value="BETA-ALA-HIS DIPEPTIDASE"/>
    <property type="match status" value="1"/>
</dbReference>
<name>A0A7J6TE70_PEROL</name>
<organism evidence="5 6">
    <name type="scientific">Perkinsus olseni</name>
    <name type="common">Perkinsus atlanticus</name>
    <dbReference type="NCBI Taxonomy" id="32597"/>
    <lineage>
        <taxon>Eukaryota</taxon>
        <taxon>Sar</taxon>
        <taxon>Alveolata</taxon>
        <taxon>Perkinsozoa</taxon>
        <taxon>Perkinsea</taxon>
        <taxon>Perkinsida</taxon>
        <taxon>Perkinsidae</taxon>
        <taxon>Perkinsus</taxon>
    </lineage>
</organism>
<dbReference type="GO" id="GO:0008233">
    <property type="term" value="F:peptidase activity"/>
    <property type="evidence" value="ECO:0007669"/>
    <property type="project" value="UniProtKB-KW"/>
</dbReference>
<evidence type="ECO:0000256" key="2">
    <source>
        <dbReference type="ARBA" id="ARBA00022723"/>
    </source>
</evidence>
<keyword evidence="2" id="KW-0479">Metal-binding</keyword>
<evidence type="ECO:0000256" key="4">
    <source>
        <dbReference type="SAM" id="MobiDB-lite"/>
    </source>
</evidence>
<dbReference type="InterPro" id="IPR051458">
    <property type="entry name" value="Cyt/Met_Dipeptidase"/>
</dbReference>
<dbReference type="GO" id="GO:0006508">
    <property type="term" value="P:proteolysis"/>
    <property type="evidence" value="ECO:0007669"/>
    <property type="project" value="UniProtKB-KW"/>
</dbReference>
<keyword evidence="3" id="KW-0378">Hydrolase</keyword>
<protein>
    <submittedName>
        <fullName evidence="5">Uncharacterized protein</fullName>
    </submittedName>
</protein>
<feature type="region of interest" description="Disordered" evidence="4">
    <location>
        <begin position="81"/>
        <end position="106"/>
    </location>
</feature>
<gene>
    <name evidence="5" type="ORF">FOZ63_020795</name>
</gene>
<dbReference type="GO" id="GO:0046872">
    <property type="term" value="F:metal ion binding"/>
    <property type="evidence" value="ECO:0007669"/>
    <property type="project" value="UniProtKB-KW"/>
</dbReference>
<evidence type="ECO:0000313" key="5">
    <source>
        <dbReference type="EMBL" id="KAF4742680.1"/>
    </source>
</evidence>
<comment type="caution">
    <text evidence="5">The sequence shown here is derived from an EMBL/GenBank/DDBJ whole genome shotgun (WGS) entry which is preliminary data.</text>
</comment>
<evidence type="ECO:0000313" key="6">
    <source>
        <dbReference type="Proteomes" id="UP000553632"/>
    </source>
</evidence>